<reference evidence="2" key="2">
    <citation type="submission" date="2021-01" db="UniProtKB">
        <authorList>
            <consortium name="EnsemblPlants"/>
        </authorList>
    </citation>
    <scope>IDENTIFICATION</scope>
</reference>
<reference evidence="2 3" key="1">
    <citation type="journal article" date="2016" name="G3 (Bethesda)">
        <title>First Draft Assembly and Annotation of the Genome of a California Endemic Oak Quercus lobata Nee (Fagaceae).</title>
        <authorList>
            <person name="Sork V.L."/>
            <person name="Fitz-Gibbon S.T."/>
            <person name="Puiu D."/>
            <person name="Crepeau M."/>
            <person name="Gugger P.F."/>
            <person name="Sherman R."/>
            <person name="Stevens K."/>
            <person name="Langley C.H."/>
            <person name="Pellegrini M."/>
            <person name="Salzberg S.L."/>
        </authorList>
    </citation>
    <scope>NUCLEOTIDE SEQUENCE [LARGE SCALE GENOMIC DNA]</scope>
    <source>
        <strain evidence="2 3">cv. SW786</strain>
    </source>
</reference>
<dbReference type="Pfam" id="PF13966">
    <property type="entry name" value="zf-RVT"/>
    <property type="match status" value="1"/>
</dbReference>
<accession>A0A7N2LAY2</accession>
<dbReference type="OMA" id="GNAHEST"/>
<dbReference type="Gramene" id="QL03p063600:mrna">
    <property type="protein sequence ID" value="QL03p063600:mrna"/>
    <property type="gene ID" value="QL03p063600"/>
</dbReference>
<dbReference type="InterPro" id="IPR026960">
    <property type="entry name" value="RVT-Znf"/>
</dbReference>
<name>A0A7N2LAY2_QUELO</name>
<evidence type="ECO:0000313" key="2">
    <source>
        <dbReference type="EnsemblPlants" id="QL03p063600:mrna"/>
    </source>
</evidence>
<dbReference type="AlphaFoldDB" id="A0A7N2LAY2"/>
<dbReference type="InParanoid" id="A0A7N2LAY2"/>
<dbReference type="EMBL" id="LRBV02000003">
    <property type="status" value="NOT_ANNOTATED_CDS"/>
    <property type="molecule type" value="Genomic_DNA"/>
</dbReference>
<dbReference type="Proteomes" id="UP000594261">
    <property type="component" value="Chromosome 3"/>
</dbReference>
<evidence type="ECO:0000313" key="3">
    <source>
        <dbReference type="Proteomes" id="UP000594261"/>
    </source>
</evidence>
<protein>
    <recommendedName>
        <fullName evidence="1">Reverse transcriptase zinc-binding domain-containing protein</fullName>
    </recommendedName>
</protein>
<feature type="domain" description="Reverse transcriptase zinc-binding" evidence="1">
    <location>
        <begin position="28"/>
        <end position="111"/>
    </location>
</feature>
<evidence type="ECO:0000259" key="1">
    <source>
        <dbReference type="Pfam" id="PF13966"/>
    </source>
</evidence>
<organism evidence="2 3">
    <name type="scientific">Quercus lobata</name>
    <name type="common">Valley oak</name>
    <dbReference type="NCBI Taxonomy" id="97700"/>
    <lineage>
        <taxon>Eukaryota</taxon>
        <taxon>Viridiplantae</taxon>
        <taxon>Streptophyta</taxon>
        <taxon>Embryophyta</taxon>
        <taxon>Tracheophyta</taxon>
        <taxon>Spermatophyta</taxon>
        <taxon>Magnoliopsida</taxon>
        <taxon>eudicotyledons</taxon>
        <taxon>Gunneridae</taxon>
        <taxon>Pentapetalae</taxon>
        <taxon>rosids</taxon>
        <taxon>fabids</taxon>
        <taxon>Fagales</taxon>
        <taxon>Fagaceae</taxon>
        <taxon>Quercus</taxon>
    </lineage>
</organism>
<proteinExistence type="predicted"/>
<sequence>MKTILALPLTQQNSQDQLIWKENRSQRFTVSSAYQVALRLKHPNRAEHSSVHAHGSTWRKIWKLNVPLKVRNFLWRACSGCLPIRENLHKKRISGGERCTIQKCSNEAGDFFLLFKMLQQKLCSSELEKWQSRLG</sequence>
<keyword evidence="3" id="KW-1185">Reference proteome</keyword>
<dbReference type="EnsemblPlants" id="QL03p063600:mrna">
    <property type="protein sequence ID" value="QL03p063600:mrna"/>
    <property type="gene ID" value="QL03p063600"/>
</dbReference>